<dbReference type="Proteomes" id="UP000887565">
    <property type="component" value="Unplaced"/>
</dbReference>
<dbReference type="Pfam" id="PF00400">
    <property type="entry name" value="WD40"/>
    <property type="match status" value="3"/>
</dbReference>
<evidence type="ECO:0000313" key="4">
    <source>
        <dbReference type="Proteomes" id="UP000887565"/>
    </source>
</evidence>
<organism evidence="4 5">
    <name type="scientific">Romanomermis culicivorax</name>
    <name type="common">Nematode worm</name>
    <dbReference type="NCBI Taxonomy" id="13658"/>
    <lineage>
        <taxon>Eukaryota</taxon>
        <taxon>Metazoa</taxon>
        <taxon>Ecdysozoa</taxon>
        <taxon>Nematoda</taxon>
        <taxon>Enoplea</taxon>
        <taxon>Dorylaimia</taxon>
        <taxon>Mermithida</taxon>
        <taxon>Mermithoidea</taxon>
        <taxon>Mermithidae</taxon>
        <taxon>Romanomermis</taxon>
    </lineage>
</organism>
<dbReference type="InterPro" id="IPR019775">
    <property type="entry name" value="WD40_repeat_CS"/>
</dbReference>
<keyword evidence="1 3" id="KW-0853">WD repeat</keyword>
<dbReference type="SUPFAM" id="SSF50978">
    <property type="entry name" value="WD40 repeat-like"/>
    <property type="match status" value="1"/>
</dbReference>
<dbReference type="PROSITE" id="PS00678">
    <property type="entry name" value="WD_REPEATS_1"/>
    <property type="match status" value="1"/>
</dbReference>
<dbReference type="GO" id="GO:0016251">
    <property type="term" value="F:RNA polymerase II general transcription initiation factor activity"/>
    <property type="evidence" value="ECO:0007669"/>
    <property type="project" value="TreeGrafter"/>
</dbReference>
<dbReference type="WBParaSite" id="nRc.2.0.1.t42218-RA">
    <property type="protein sequence ID" value="nRc.2.0.1.t42218-RA"/>
    <property type="gene ID" value="nRc.2.0.1.g42218"/>
</dbReference>
<sequence>MSVNNLINQYLERRGFLDHQPKNVLNVVENEDQLESTRQFLESYLKFLKFVDKNLASITANLNYQIFKYLNAISSNTELITDTFFDQPIFIDDGFFFKNRHSSHFELFHHEISKFLSENPIQNPVIQNIFDTFLCHLNHNSVFSMQENHKFIDQNFTEVEKSNQQNLLLDSFLQIDENQFLTNDNRISQSILTYKFKNRDHFSTAAISRDRKLIALGGDDGFLSIYNENCADRLNFEGHSGSIFDAKFLQDDEKDLLLTCSQDHSIKLWDISYRRSYDQKHFQYTGHSSPIFCLDVDGQGQFFASGGSTDRKICIYDVQNVNPLRSLCYHSQSVQCLRFADTLFPGQKSLLVTTSSDRKICVWSPNTSCPIRIYHFLNHYPTMLAYHPTKNYLIVGSFDRKLTIFDVRRDHVIQTLDLDHIIPYCLDFDRSKQGHWALFHVGGVSVCPGFHTVKRLRMTFDNGDGNSSKLKYHDTMDEGKKSEKQEKVIKSGLDFDSELKENFRCQALAARDTDYPYTVAILTT</sequence>
<keyword evidence="4" id="KW-1185">Reference proteome</keyword>
<dbReference type="GO" id="GO:0006367">
    <property type="term" value="P:transcription initiation at RNA polymerase II promoter"/>
    <property type="evidence" value="ECO:0007669"/>
    <property type="project" value="TreeGrafter"/>
</dbReference>
<name>A0A915KTW2_ROMCU</name>
<accession>A0A915KTW2</accession>
<dbReference type="PANTHER" id="PTHR19879:SF1">
    <property type="entry name" value="CANNONBALL-RELATED"/>
    <property type="match status" value="1"/>
</dbReference>
<dbReference type="Gene3D" id="2.130.10.10">
    <property type="entry name" value="YVTN repeat-like/Quinoprotein amine dehydrogenase"/>
    <property type="match status" value="2"/>
</dbReference>
<dbReference type="InterPro" id="IPR015943">
    <property type="entry name" value="WD40/YVTN_repeat-like_dom_sf"/>
</dbReference>
<dbReference type="SMART" id="SM00320">
    <property type="entry name" value="WD40"/>
    <property type="match status" value="5"/>
</dbReference>
<dbReference type="InterPro" id="IPR001680">
    <property type="entry name" value="WD40_rpt"/>
</dbReference>
<dbReference type="AlphaFoldDB" id="A0A915KTW2"/>
<evidence type="ECO:0000256" key="1">
    <source>
        <dbReference type="ARBA" id="ARBA00022574"/>
    </source>
</evidence>
<proteinExistence type="predicted"/>
<protein>
    <submittedName>
        <fullName evidence="5">Uncharacterized protein</fullName>
    </submittedName>
</protein>
<keyword evidence="2" id="KW-0677">Repeat</keyword>
<reference evidence="5" key="1">
    <citation type="submission" date="2022-11" db="UniProtKB">
        <authorList>
            <consortium name="WormBaseParasite"/>
        </authorList>
    </citation>
    <scope>IDENTIFICATION</scope>
</reference>
<dbReference type="InterPro" id="IPR036322">
    <property type="entry name" value="WD40_repeat_dom_sf"/>
</dbReference>
<dbReference type="PROSITE" id="PS50294">
    <property type="entry name" value="WD_REPEATS_REGION"/>
    <property type="match status" value="1"/>
</dbReference>
<evidence type="ECO:0000256" key="2">
    <source>
        <dbReference type="ARBA" id="ARBA00022737"/>
    </source>
</evidence>
<feature type="repeat" description="WD" evidence="3">
    <location>
        <begin position="236"/>
        <end position="279"/>
    </location>
</feature>
<dbReference type="GO" id="GO:0005669">
    <property type="term" value="C:transcription factor TFIID complex"/>
    <property type="evidence" value="ECO:0007669"/>
    <property type="project" value="TreeGrafter"/>
</dbReference>
<dbReference type="PANTHER" id="PTHR19879">
    <property type="entry name" value="TRANSCRIPTION INITIATION FACTOR TFIID"/>
    <property type="match status" value="1"/>
</dbReference>
<dbReference type="PROSITE" id="PS50082">
    <property type="entry name" value="WD_REPEATS_2"/>
    <property type="match status" value="1"/>
</dbReference>
<evidence type="ECO:0000313" key="5">
    <source>
        <dbReference type="WBParaSite" id="nRc.2.0.1.t42218-RA"/>
    </source>
</evidence>
<evidence type="ECO:0000256" key="3">
    <source>
        <dbReference type="PROSITE-ProRule" id="PRU00221"/>
    </source>
</evidence>